<evidence type="ECO:0000256" key="2">
    <source>
        <dbReference type="ARBA" id="ARBA00023235"/>
    </source>
</evidence>
<dbReference type="Proteomes" id="UP000178684">
    <property type="component" value="Unassembled WGS sequence"/>
</dbReference>
<organism evidence="5 6">
    <name type="scientific">Candidatus Giovannonibacteria bacterium RIFCSPLOWO2_01_FULL_46_13</name>
    <dbReference type="NCBI Taxonomy" id="1798352"/>
    <lineage>
        <taxon>Bacteria</taxon>
        <taxon>Candidatus Giovannoniibacteriota</taxon>
    </lineage>
</organism>
<proteinExistence type="predicted"/>
<dbReference type="Gene3D" id="3.90.25.10">
    <property type="entry name" value="UDP-galactose 4-epimerase, domain 1"/>
    <property type="match status" value="1"/>
</dbReference>
<comment type="caution">
    <text evidence="5">The sequence shown here is derived from an EMBL/GenBank/DDBJ whole genome shotgun (WGS) entry which is preliminary data.</text>
</comment>
<evidence type="ECO:0000313" key="6">
    <source>
        <dbReference type="Proteomes" id="UP000178684"/>
    </source>
</evidence>
<dbReference type="InterPro" id="IPR001509">
    <property type="entry name" value="Epimerase_deHydtase"/>
</dbReference>
<dbReference type="PANTHER" id="PTHR43103:SF3">
    <property type="entry name" value="ADP-L-GLYCERO-D-MANNO-HEPTOSE-6-EPIMERASE"/>
    <property type="match status" value="1"/>
</dbReference>
<gene>
    <name evidence="5" type="ORF">A3B18_03415</name>
</gene>
<reference evidence="5 6" key="1">
    <citation type="journal article" date="2016" name="Nat. Commun.">
        <title>Thousands of microbial genomes shed light on interconnected biogeochemical processes in an aquifer system.</title>
        <authorList>
            <person name="Anantharaman K."/>
            <person name="Brown C.T."/>
            <person name="Hug L.A."/>
            <person name="Sharon I."/>
            <person name="Castelle C.J."/>
            <person name="Probst A.J."/>
            <person name="Thomas B.C."/>
            <person name="Singh A."/>
            <person name="Wilkins M.J."/>
            <person name="Karaoz U."/>
            <person name="Brodie E.L."/>
            <person name="Williams K.H."/>
            <person name="Hubbard S.S."/>
            <person name="Banfield J.F."/>
        </authorList>
    </citation>
    <scope>NUCLEOTIDE SEQUENCE [LARGE SCALE GENOMIC DNA]</scope>
</reference>
<evidence type="ECO:0000256" key="3">
    <source>
        <dbReference type="ARBA" id="ARBA00023277"/>
    </source>
</evidence>
<protein>
    <submittedName>
        <fullName evidence="5">ADP-glyceromanno-heptose 6-epimerase</fullName>
    </submittedName>
</protein>
<name>A0A1F5X424_9BACT</name>
<evidence type="ECO:0000313" key="5">
    <source>
        <dbReference type="EMBL" id="OGF82644.1"/>
    </source>
</evidence>
<dbReference type="InterPro" id="IPR036291">
    <property type="entry name" value="NAD(P)-bd_dom_sf"/>
</dbReference>
<dbReference type="PANTHER" id="PTHR43103">
    <property type="entry name" value="NUCLEOSIDE-DIPHOSPHATE-SUGAR EPIMERASE"/>
    <property type="match status" value="1"/>
</dbReference>
<dbReference type="Gene3D" id="3.40.50.720">
    <property type="entry name" value="NAD(P)-binding Rossmann-like Domain"/>
    <property type="match status" value="1"/>
</dbReference>
<feature type="domain" description="NAD-dependent epimerase/dehydratase" evidence="4">
    <location>
        <begin position="2"/>
        <end position="225"/>
    </location>
</feature>
<dbReference type="EMBL" id="MFIE01000015">
    <property type="protein sequence ID" value="OGF82644.1"/>
    <property type="molecule type" value="Genomic_DNA"/>
</dbReference>
<sequence>MIVVTGAAGFIGSVLARALKDAGHNDLVLVDDAERNPQCLDLWKLEEWLKENSKKVDFVFHIGGNSSTVVFDKSVFDKYNVDYSKMVWNFCTENKVPLIYASSAATYGDGSGGYSDDHVSIASLKPLNPYGQYKHDFDLWALSQTKTPPSWAGLKFFNVYGPNEYHKGRMASVVLHSFNQIKEHGKVKLFKYGEQKRDFVYAKDIAEVCIFLMKNKPSSGIYNVGTGQARTFKELAEAVFTALDKKPEIEYVDIPEDIKDKYQSFTEAKIGKLRLAGYSKPFTPLEDGVKDYVLNHLLPKKHF</sequence>
<dbReference type="GO" id="GO:0050661">
    <property type="term" value="F:NADP binding"/>
    <property type="evidence" value="ECO:0007669"/>
    <property type="project" value="InterPro"/>
</dbReference>
<dbReference type="Pfam" id="PF01370">
    <property type="entry name" value="Epimerase"/>
    <property type="match status" value="1"/>
</dbReference>
<keyword evidence="2" id="KW-0413">Isomerase</keyword>
<dbReference type="InterPro" id="IPR011912">
    <property type="entry name" value="Heptose_epim"/>
</dbReference>
<dbReference type="SUPFAM" id="SSF51735">
    <property type="entry name" value="NAD(P)-binding Rossmann-fold domains"/>
    <property type="match status" value="1"/>
</dbReference>
<dbReference type="NCBIfam" id="TIGR02197">
    <property type="entry name" value="heptose_epim"/>
    <property type="match status" value="1"/>
</dbReference>
<dbReference type="GO" id="GO:0005975">
    <property type="term" value="P:carbohydrate metabolic process"/>
    <property type="evidence" value="ECO:0007669"/>
    <property type="project" value="InterPro"/>
</dbReference>
<accession>A0A1F5X424</accession>
<evidence type="ECO:0000259" key="4">
    <source>
        <dbReference type="Pfam" id="PF01370"/>
    </source>
</evidence>
<evidence type="ECO:0000256" key="1">
    <source>
        <dbReference type="ARBA" id="ARBA00022857"/>
    </source>
</evidence>
<keyword evidence="3" id="KW-0119">Carbohydrate metabolism</keyword>
<dbReference type="GO" id="GO:0008712">
    <property type="term" value="F:ADP-glyceromanno-heptose 6-epimerase activity"/>
    <property type="evidence" value="ECO:0007669"/>
    <property type="project" value="InterPro"/>
</dbReference>
<dbReference type="AlphaFoldDB" id="A0A1F5X424"/>
<keyword evidence="1" id="KW-0521">NADP</keyword>